<name>E3CW65_9BACT</name>
<gene>
    <name evidence="2" type="ORF">Apau_0889</name>
</gene>
<feature type="chain" id="PRO_5003167191" evidence="1">
    <location>
        <begin position="18"/>
        <end position="411"/>
    </location>
</feature>
<protein>
    <submittedName>
        <fullName evidence="2">Uncharacterized protein</fullName>
    </submittedName>
</protein>
<keyword evidence="1" id="KW-0732">Signal</keyword>
<proteinExistence type="predicted"/>
<evidence type="ECO:0000256" key="1">
    <source>
        <dbReference type="SAM" id="SignalP"/>
    </source>
</evidence>
<keyword evidence="3" id="KW-1185">Reference proteome</keyword>
<dbReference type="STRING" id="584708.Apau_0889"/>
<evidence type="ECO:0000313" key="2">
    <source>
        <dbReference type="EMBL" id="EFQ23317.1"/>
    </source>
</evidence>
<reference evidence="2 3" key="1">
    <citation type="journal article" date="2010" name="Stand. Genomic Sci.">
        <title>Non-contiguous finished genome sequence of Aminomonas paucivorans type strain (GLU-3).</title>
        <authorList>
            <person name="Pitluck S."/>
            <person name="Yasawong M."/>
            <person name="Held B."/>
            <person name="Lapidus A."/>
            <person name="Nolan M."/>
            <person name="Copeland A."/>
            <person name="Lucas S."/>
            <person name="Del Rio T.G."/>
            <person name="Tice H."/>
            <person name="Cheng J.F."/>
            <person name="Chertkov O."/>
            <person name="Goodwin L."/>
            <person name="Tapia R."/>
            <person name="Han C."/>
            <person name="Liolios K."/>
            <person name="Ivanova N."/>
            <person name="Mavromatis K."/>
            <person name="Ovchinnikova G."/>
            <person name="Pati A."/>
            <person name="Chen A."/>
            <person name="Palaniappan K."/>
            <person name="Land M."/>
            <person name="Hauser L."/>
            <person name="Chang Y.J."/>
            <person name="Jeffries C.D."/>
            <person name="Pukall R."/>
            <person name="Spring S."/>
            <person name="Rohde M."/>
            <person name="Sikorski J."/>
            <person name="Goker M."/>
            <person name="Woyke T."/>
            <person name="Bristow J."/>
            <person name="Eisen J.A."/>
            <person name="Markowitz V."/>
            <person name="Hugenholtz P."/>
            <person name="Kyrpides N.C."/>
            <person name="Klenk H.P."/>
        </authorList>
    </citation>
    <scope>NUCLEOTIDE SEQUENCE [LARGE SCALE GENOMIC DNA]</scope>
    <source>
        <strain evidence="2 3">DSM 12260</strain>
    </source>
</reference>
<dbReference type="EMBL" id="CM001022">
    <property type="protein sequence ID" value="EFQ23317.1"/>
    <property type="molecule type" value="Genomic_DNA"/>
</dbReference>
<dbReference type="PaxDb" id="584708-Apau_0889"/>
<dbReference type="Proteomes" id="UP000005096">
    <property type="component" value="Chromosome"/>
</dbReference>
<evidence type="ECO:0000313" key="3">
    <source>
        <dbReference type="Proteomes" id="UP000005096"/>
    </source>
</evidence>
<accession>E3CW65</accession>
<dbReference type="AlphaFoldDB" id="E3CW65"/>
<feature type="signal peptide" evidence="1">
    <location>
        <begin position="1"/>
        <end position="17"/>
    </location>
</feature>
<sequence>MCAVALLLVGLPRLCFAQALRVEGVPPWLAVPAQKSLEAVWREIPSSQEREVRLRLLEVVASRLFQGYRLERPQPQETGRSASEGWTLTLRAVAPCPRWVVELRPGDWSEPVASWILADLSGLAEQVERGLEGVPPEAFSWGDQAFFGWVSGLLSPLLPGWRASPEVRREGDRVKLILHLRPEPPLVLALTPRISSSSLPTLLHSELKEDLIRGLSPFVGVPVPYFRKHREEAESWAGSLFEDSNLARRARITTEAHAVPAQIATVDVRLESRRYTVWAWAAAYSGTEDRSTEVGLHVGRRVQLFPRWDMEGYGEWVVEGVRGDLESRWGLRWSPWGDVWLGGERVYPGGAWWGRFQVDPRLHKPYVWARFSEDGETQGALGWRLTEYLSLELHYDSRDGDPWSLRTIGNL</sequence>
<organism evidence="2 3">
    <name type="scientific">Aminomonas paucivorans DSM 12260</name>
    <dbReference type="NCBI Taxonomy" id="584708"/>
    <lineage>
        <taxon>Bacteria</taxon>
        <taxon>Thermotogati</taxon>
        <taxon>Synergistota</taxon>
        <taxon>Synergistia</taxon>
        <taxon>Synergistales</taxon>
        <taxon>Synergistaceae</taxon>
        <taxon>Aminomonas</taxon>
    </lineage>
</organism>
<dbReference type="HOGENOM" id="CLU_657097_0_0_0"/>
<dbReference type="eggNOG" id="ENOG502Z7NP">
    <property type="taxonomic scope" value="Bacteria"/>
</dbReference>